<dbReference type="Gene3D" id="2.60.60.20">
    <property type="entry name" value="PLAT/LH2 domain"/>
    <property type="match status" value="1"/>
</dbReference>
<dbReference type="CDD" id="cd00054">
    <property type="entry name" value="EGF_CA"/>
    <property type="match status" value="3"/>
</dbReference>
<dbReference type="Pfam" id="PF07645">
    <property type="entry name" value="EGF_CA"/>
    <property type="match status" value="3"/>
</dbReference>
<dbReference type="SUPFAM" id="SSF57184">
    <property type="entry name" value="Growth factor receptor domain"/>
    <property type="match status" value="1"/>
</dbReference>
<proteinExistence type="predicted"/>
<gene>
    <name evidence="13" type="ORF">PMEA_00012106</name>
</gene>
<evidence type="ECO:0000256" key="3">
    <source>
        <dbReference type="ARBA" id="ARBA00022525"/>
    </source>
</evidence>
<evidence type="ECO:0000256" key="7">
    <source>
        <dbReference type="ARBA" id="ARBA00022889"/>
    </source>
</evidence>
<keyword evidence="8" id="KW-0472">Membrane</keyword>
<dbReference type="SMART" id="SM00231">
    <property type="entry name" value="FA58C"/>
    <property type="match status" value="1"/>
</dbReference>
<dbReference type="SUPFAM" id="SSF49723">
    <property type="entry name" value="Lipase/lipooxygenase domain (PLAT/LH2 domain)"/>
    <property type="match status" value="1"/>
</dbReference>
<evidence type="ECO:0000259" key="12">
    <source>
        <dbReference type="PROSITE" id="PS50026"/>
    </source>
</evidence>
<feature type="domain" description="EGF-like" evidence="12">
    <location>
        <begin position="156"/>
        <end position="198"/>
    </location>
</feature>
<evidence type="ECO:0000313" key="14">
    <source>
        <dbReference type="Proteomes" id="UP001159428"/>
    </source>
</evidence>
<dbReference type="InterPro" id="IPR000152">
    <property type="entry name" value="EGF-type_Asp/Asn_hydroxyl_site"/>
</dbReference>
<accession>A0AAU9WTK3</accession>
<reference evidence="13 14" key="1">
    <citation type="submission" date="2022-05" db="EMBL/GenBank/DDBJ databases">
        <authorList>
            <consortium name="Genoscope - CEA"/>
            <person name="William W."/>
        </authorList>
    </citation>
    <scope>NUCLEOTIDE SEQUENCE [LARGE SCALE GENOMIC DNA]</scope>
</reference>
<keyword evidence="7" id="KW-0130">Cell adhesion</keyword>
<keyword evidence="5" id="KW-0732">Signal</keyword>
<dbReference type="SUPFAM" id="SSF49785">
    <property type="entry name" value="Galactose-binding domain-like"/>
    <property type="match status" value="1"/>
</dbReference>
<comment type="caution">
    <text evidence="13">The sequence shown here is derived from an EMBL/GenBank/DDBJ whole genome shotgun (WGS) entry which is preliminary data.</text>
</comment>
<dbReference type="GO" id="GO:0005576">
    <property type="term" value="C:extracellular region"/>
    <property type="evidence" value="ECO:0007669"/>
    <property type="project" value="UniProtKB-SubCell"/>
</dbReference>
<keyword evidence="9" id="KW-1015">Disulfide bond</keyword>
<feature type="domain" description="F5/8 type C" evidence="11">
    <location>
        <begin position="216"/>
        <end position="363"/>
    </location>
</feature>
<dbReference type="InterPro" id="IPR000421">
    <property type="entry name" value="FA58C"/>
</dbReference>
<dbReference type="AlphaFoldDB" id="A0AAU9WTK3"/>
<evidence type="ECO:0000256" key="2">
    <source>
        <dbReference type="ARBA" id="ARBA00004613"/>
    </source>
</evidence>
<dbReference type="InterPro" id="IPR009030">
    <property type="entry name" value="Growth_fac_rcpt_cys_sf"/>
</dbReference>
<evidence type="ECO:0000313" key="13">
    <source>
        <dbReference type="EMBL" id="CAH3125436.1"/>
    </source>
</evidence>
<dbReference type="FunFam" id="2.10.25.10:FF:000038">
    <property type="entry name" value="Fibrillin 2"/>
    <property type="match status" value="2"/>
</dbReference>
<dbReference type="InterPro" id="IPR000742">
    <property type="entry name" value="EGF"/>
</dbReference>
<dbReference type="PROSITE" id="PS50026">
    <property type="entry name" value="EGF_3"/>
    <property type="match status" value="2"/>
</dbReference>
<dbReference type="SMART" id="SM00181">
    <property type="entry name" value="EGF"/>
    <property type="match status" value="3"/>
</dbReference>
<dbReference type="GO" id="GO:0005886">
    <property type="term" value="C:plasma membrane"/>
    <property type="evidence" value="ECO:0007669"/>
    <property type="project" value="TreeGrafter"/>
</dbReference>
<dbReference type="GO" id="GO:0007155">
    <property type="term" value="P:cell adhesion"/>
    <property type="evidence" value="ECO:0007669"/>
    <property type="project" value="UniProtKB-KW"/>
</dbReference>
<dbReference type="PANTHER" id="PTHR46806:SF5">
    <property type="entry name" value="F5_8 TYPE C DOMAIN-CONTAINING PROTEIN"/>
    <property type="match status" value="1"/>
</dbReference>
<comment type="caution">
    <text evidence="10">Lacks conserved residue(s) required for the propagation of feature annotation.</text>
</comment>
<name>A0AAU9WTK3_9CNID</name>
<keyword evidence="14" id="KW-1185">Reference proteome</keyword>
<dbReference type="PROSITE" id="PS50022">
    <property type="entry name" value="FA58C_3"/>
    <property type="match status" value="1"/>
</dbReference>
<dbReference type="PROSITE" id="PS00010">
    <property type="entry name" value="ASX_HYDROXYL"/>
    <property type="match status" value="2"/>
</dbReference>
<evidence type="ECO:0000256" key="4">
    <source>
        <dbReference type="ARBA" id="ARBA00022536"/>
    </source>
</evidence>
<comment type="subcellular location">
    <subcellularLocation>
        <location evidence="1">Endomembrane system</location>
        <topology evidence="1">Peripheral membrane protein</topology>
    </subcellularLocation>
    <subcellularLocation>
        <location evidence="2">Secreted</location>
    </subcellularLocation>
</comment>
<dbReference type="Pfam" id="PF00754">
    <property type="entry name" value="F5_F8_type_C"/>
    <property type="match status" value="1"/>
</dbReference>
<dbReference type="Gene3D" id="2.60.120.260">
    <property type="entry name" value="Galactose-binding domain-like"/>
    <property type="match status" value="1"/>
</dbReference>
<evidence type="ECO:0000256" key="8">
    <source>
        <dbReference type="ARBA" id="ARBA00023136"/>
    </source>
</evidence>
<dbReference type="Proteomes" id="UP001159428">
    <property type="component" value="Unassembled WGS sequence"/>
</dbReference>
<dbReference type="InterPro" id="IPR018097">
    <property type="entry name" value="EGF_Ca-bd_CS"/>
</dbReference>
<keyword evidence="4 10" id="KW-0245">EGF-like domain</keyword>
<protein>
    <submittedName>
        <fullName evidence="13">Uncharacterized protein</fullName>
    </submittedName>
</protein>
<evidence type="ECO:0000256" key="9">
    <source>
        <dbReference type="ARBA" id="ARBA00023157"/>
    </source>
</evidence>
<dbReference type="InterPro" id="IPR050633">
    <property type="entry name" value="Neuropilin_MCO_CoagFactor"/>
</dbReference>
<dbReference type="InterPro" id="IPR008979">
    <property type="entry name" value="Galactose-bd-like_sf"/>
</dbReference>
<dbReference type="CDD" id="cd00057">
    <property type="entry name" value="FA58C"/>
    <property type="match status" value="1"/>
</dbReference>
<evidence type="ECO:0000256" key="10">
    <source>
        <dbReference type="PROSITE-ProRule" id="PRU00076"/>
    </source>
</evidence>
<feature type="domain" description="EGF-like" evidence="12">
    <location>
        <begin position="113"/>
        <end position="155"/>
    </location>
</feature>
<evidence type="ECO:0000259" key="11">
    <source>
        <dbReference type="PROSITE" id="PS50022"/>
    </source>
</evidence>
<dbReference type="GO" id="GO:0012505">
    <property type="term" value="C:endomembrane system"/>
    <property type="evidence" value="ECO:0007669"/>
    <property type="project" value="UniProtKB-SubCell"/>
</dbReference>
<keyword evidence="6" id="KW-0677">Repeat</keyword>
<keyword evidence="3" id="KW-0964">Secreted</keyword>
<dbReference type="Gene3D" id="2.10.25.10">
    <property type="entry name" value="Laminin"/>
    <property type="match status" value="3"/>
</dbReference>
<dbReference type="InterPro" id="IPR001881">
    <property type="entry name" value="EGF-like_Ca-bd_dom"/>
</dbReference>
<dbReference type="SMART" id="SM00179">
    <property type="entry name" value="EGF_CA"/>
    <property type="match status" value="3"/>
</dbReference>
<evidence type="ECO:0000256" key="6">
    <source>
        <dbReference type="ARBA" id="ARBA00022737"/>
    </source>
</evidence>
<evidence type="ECO:0000256" key="5">
    <source>
        <dbReference type="ARBA" id="ARBA00022729"/>
    </source>
</evidence>
<dbReference type="InterPro" id="IPR049883">
    <property type="entry name" value="NOTCH1_EGF-like"/>
</dbReference>
<dbReference type="PROSITE" id="PS01187">
    <property type="entry name" value="EGF_CA"/>
    <property type="match status" value="1"/>
</dbReference>
<dbReference type="EMBL" id="CALNXJ010000021">
    <property type="protein sequence ID" value="CAH3125436.1"/>
    <property type="molecule type" value="Genomic_DNA"/>
</dbReference>
<organism evidence="13 14">
    <name type="scientific">Pocillopora meandrina</name>
    <dbReference type="NCBI Taxonomy" id="46732"/>
    <lineage>
        <taxon>Eukaryota</taxon>
        <taxon>Metazoa</taxon>
        <taxon>Cnidaria</taxon>
        <taxon>Anthozoa</taxon>
        <taxon>Hexacorallia</taxon>
        <taxon>Scleractinia</taxon>
        <taxon>Astrocoeniina</taxon>
        <taxon>Pocilloporidae</taxon>
        <taxon>Pocillopora</taxon>
    </lineage>
</organism>
<dbReference type="PROSITE" id="PS01186">
    <property type="entry name" value="EGF_2"/>
    <property type="match status" value="3"/>
</dbReference>
<dbReference type="GO" id="GO:0038023">
    <property type="term" value="F:signaling receptor activity"/>
    <property type="evidence" value="ECO:0007669"/>
    <property type="project" value="TreeGrafter"/>
</dbReference>
<dbReference type="InterPro" id="IPR036392">
    <property type="entry name" value="PLAT/LH2_dom_sf"/>
</dbReference>
<sequence length="382" mass="43323">MVQNCFYFCRTDTFYRNAKLIKPITSIKITRWDGLIGPHWKLDKVVITVDGSRPYTFIFNKWIHELKWETAYEENECRSNRSKCEQLCVNTISGYYCECKKGYQLNGKYSCKDVDECLAGSHSCDMKISKCINTPGGFICQCYSGYKNISGNNCQDVDECSNNLHKCNLTASTCVNKPGNYSCQCKEGYGQTDGINCLGNETKRCPKLSLNNSSQCDGLEALGMENGTITNASITASSYYPQYPPWSARLRAGAEKGWYALPNDLSPWIQVDLGKPRWLKGLATQGKRFTVFVKTYKVAYSLEAVSWRIYHGNGTRDKVFYGNTDPYTVVTNILVKPVYTRFVRVYPLSWNDAIVLKLEFYGCLTTKIPSTYKSLGQPSERL</sequence>
<dbReference type="FunFam" id="2.60.120.260:FF:000002">
    <property type="entry name" value="Coagulation factor VIII"/>
    <property type="match status" value="1"/>
</dbReference>
<dbReference type="PANTHER" id="PTHR46806">
    <property type="entry name" value="F5/8 TYPE C DOMAIN-CONTAINING PROTEIN"/>
    <property type="match status" value="1"/>
</dbReference>
<dbReference type="GO" id="GO:0005509">
    <property type="term" value="F:calcium ion binding"/>
    <property type="evidence" value="ECO:0007669"/>
    <property type="project" value="InterPro"/>
</dbReference>
<evidence type="ECO:0000256" key="1">
    <source>
        <dbReference type="ARBA" id="ARBA00004184"/>
    </source>
</evidence>